<comment type="caution">
    <text evidence="1">The sequence shown here is derived from an EMBL/GenBank/DDBJ whole genome shotgun (WGS) entry which is preliminary data.</text>
</comment>
<dbReference type="EMBL" id="QVRA01000073">
    <property type="protein sequence ID" value="RJG48978.1"/>
    <property type="molecule type" value="Genomic_DNA"/>
</dbReference>
<dbReference type="Proteomes" id="UP000283469">
    <property type="component" value="Unassembled WGS sequence"/>
</dbReference>
<name>A0A418YGI6_9SPHN</name>
<organism evidence="1 2">
    <name type="scientific">Sphingobium terrigena</name>
    <dbReference type="NCBI Taxonomy" id="2304063"/>
    <lineage>
        <taxon>Bacteria</taxon>
        <taxon>Pseudomonadati</taxon>
        <taxon>Pseudomonadota</taxon>
        <taxon>Alphaproteobacteria</taxon>
        <taxon>Sphingomonadales</taxon>
        <taxon>Sphingomonadaceae</taxon>
        <taxon>Sphingobium</taxon>
    </lineage>
</organism>
<sequence>MMDSTSGIKIANPPRVTRPKEFTEQLAFLVKEGTGDRIDAVRGNKKKADFLREAVESAIRRQEKKRLAS</sequence>
<evidence type="ECO:0000313" key="2">
    <source>
        <dbReference type="Proteomes" id="UP000283469"/>
    </source>
</evidence>
<evidence type="ECO:0000313" key="1">
    <source>
        <dbReference type="EMBL" id="RJG48978.1"/>
    </source>
</evidence>
<gene>
    <name evidence="1" type="ORF">D0Z70_24315</name>
</gene>
<proteinExistence type="predicted"/>
<protein>
    <submittedName>
        <fullName evidence="1">Uncharacterized protein</fullName>
    </submittedName>
</protein>
<accession>A0A418YGI6</accession>
<dbReference type="AlphaFoldDB" id="A0A418YGI6"/>
<dbReference type="OrthoDB" id="7585403at2"/>
<reference evidence="1 2" key="1">
    <citation type="submission" date="2018-08" db="EMBL/GenBank/DDBJ databases">
        <title>Sphingobium sp. EO9.</title>
        <authorList>
            <person name="Park Y."/>
            <person name="Kim K.H."/>
            <person name="Jeon C.O."/>
        </authorList>
    </citation>
    <scope>NUCLEOTIDE SEQUENCE [LARGE SCALE GENOMIC DNA]</scope>
    <source>
        <strain evidence="1 2">EO9</strain>
    </source>
</reference>
<keyword evidence="2" id="KW-1185">Reference proteome</keyword>